<dbReference type="InterPro" id="IPR009057">
    <property type="entry name" value="Homeodomain-like_sf"/>
</dbReference>
<dbReference type="RefSeq" id="WP_165642039.1">
    <property type="nucleotide sequence ID" value="NZ_JAAITT010000018.1"/>
</dbReference>
<dbReference type="PANTHER" id="PTHR37812:SF1">
    <property type="entry name" value="MU-LIKE PROPHAGE FLUMU PROTEIN C"/>
    <property type="match status" value="1"/>
</dbReference>
<sequence length="91" mass="10625">MGYPKIYEILPKEIILQIQDYIEGAVIYIPKRSENKKLWGDGTDTKEILSIRNKKLYCDYCNGVSVHQLAQKYFLAEKSVQRIIRCEKNNG</sequence>
<name>A0ABX2HK81_9FIRM</name>
<protein>
    <recommendedName>
        <fullName evidence="1">Mor transcription activator domain-containing protein</fullName>
    </recommendedName>
</protein>
<dbReference type="Gene3D" id="1.10.10.60">
    <property type="entry name" value="Homeodomain-like"/>
    <property type="match status" value="1"/>
</dbReference>
<organism evidence="2 3">
    <name type="scientific">Enterocloster aldenensis</name>
    <dbReference type="NCBI Taxonomy" id="358742"/>
    <lineage>
        <taxon>Bacteria</taxon>
        <taxon>Bacillati</taxon>
        <taxon>Bacillota</taxon>
        <taxon>Clostridia</taxon>
        <taxon>Lachnospirales</taxon>
        <taxon>Lachnospiraceae</taxon>
        <taxon>Enterocloster</taxon>
    </lineage>
</organism>
<dbReference type="EMBL" id="JAAITT010000018">
    <property type="protein sequence ID" value="NSJ49776.1"/>
    <property type="molecule type" value="Genomic_DNA"/>
</dbReference>
<dbReference type="NCBIfam" id="NF040785">
    <property type="entry name" value="CD3324_fam"/>
    <property type="match status" value="1"/>
</dbReference>
<evidence type="ECO:0000313" key="2">
    <source>
        <dbReference type="EMBL" id="NSJ49776.1"/>
    </source>
</evidence>
<accession>A0ABX2HK81</accession>
<dbReference type="InterPro" id="IPR014875">
    <property type="entry name" value="Mor_transcription_activator"/>
</dbReference>
<dbReference type="Proteomes" id="UP000669239">
    <property type="component" value="Unassembled WGS sequence"/>
</dbReference>
<dbReference type="InterPro" id="IPR052411">
    <property type="entry name" value="c-mor_Regulatory_Protein"/>
</dbReference>
<dbReference type="Pfam" id="PF08765">
    <property type="entry name" value="Mor"/>
    <property type="match status" value="1"/>
</dbReference>
<feature type="domain" description="Mor transcription activator" evidence="1">
    <location>
        <begin position="9"/>
        <end position="85"/>
    </location>
</feature>
<reference evidence="2 3" key="1">
    <citation type="journal article" date="2020" name="Cell Host Microbe">
        <title>Functional and Genomic Variation between Human-Derived Isolates of Lachnospiraceae Reveals Inter- and Intra-Species Diversity.</title>
        <authorList>
            <person name="Sorbara M.T."/>
            <person name="Littmann E.R."/>
            <person name="Fontana E."/>
            <person name="Moody T.U."/>
            <person name="Kohout C.E."/>
            <person name="Gjonbalaj M."/>
            <person name="Eaton V."/>
            <person name="Seok R."/>
            <person name="Leiner I.M."/>
            <person name="Pamer E.G."/>
        </authorList>
    </citation>
    <scope>NUCLEOTIDE SEQUENCE [LARGE SCALE GENOMIC DNA]</scope>
    <source>
        <strain evidence="2 3">MSK.1.17</strain>
    </source>
</reference>
<evidence type="ECO:0000259" key="1">
    <source>
        <dbReference type="Pfam" id="PF08765"/>
    </source>
</evidence>
<gene>
    <name evidence="2" type="ORF">G5B36_13860</name>
</gene>
<dbReference type="PANTHER" id="PTHR37812">
    <property type="entry name" value="MU-LIKE PROPHAGE FLUMU PROTEIN C"/>
    <property type="match status" value="1"/>
</dbReference>
<keyword evidence="3" id="KW-1185">Reference proteome</keyword>
<dbReference type="InterPro" id="IPR049739">
    <property type="entry name" value="YraL-like"/>
</dbReference>
<comment type="caution">
    <text evidence="2">The sequence shown here is derived from an EMBL/GenBank/DDBJ whole genome shotgun (WGS) entry which is preliminary data.</text>
</comment>
<evidence type="ECO:0000313" key="3">
    <source>
        <dbReference type="Proteomes" id="UP000669239"/>
    </source>
</evidence>
<proteinExistence type="predicted"/>
<dbReference type="SUPFAM" id="SSF46689">
    <property type="entry name" value="Homeodomain-like"/>
    <property type="match status" value="1"/>
</dbReference>